<dbReference type="SUPFAM" id="SSF52058">
    <property type="entry name" value="L domain-like"/>
    <property type="match status" value="1"/>
</dbReference>
<dbReference type="PANTHER" id="PTHR12121:SF100">
    <property type="entry name" value="POLY(A)-SPECIFIC RIBONUCLEASE"/>
    <property type="match status" value="1"/>
</dbReference>
<dbReference type="Gene3D" id="3.60.10.10">
    <property type="entry name" value="Endonuclease/exonuclease/phosphatase"/>
    <property type="match status" value="1"/>
</dbReference>
<feature type="region of interest" description="Disordered" evidence="1">
    <location>
        <begin position="1"/>
        <end position="34"/>
    </location>
</feature>
<keyword evidence="3" id="KW-0255">Endonuclease</keyword>
<comment type="caution">
    <text evidence="3">The sequence shown here is derived from an EMBL/GenBank/DDBJ whole genome shotgun (WGS) entry which is preliminary data.</text>
</comment>
<dbReference type="AlphaFoldDB" id="A0A1X2IWE5"/>
<reference evidence="3 4" key="1">
    <citation type="submission" date="2016-07" db="EMBL/GenBank/DDBJ databases">
        <title>Pervasive Adenine N6-methylation of Active Genes in Fungi.</title>
        <authorList>
            <consortium name="DOE Joint Genome Institute"/>
            <person name="Mondo S.J."/>
            <person name="Dannebaum R.O."/>
            <person name="Kuo R.C."/>
            <person name="Labutti K."/>
            <person name="Haridas S."/>
            <person name="Kuo A."/>
            <person name="Salamov A."/>
            <person name="Ahrendt S.R."/>
            <person name="Lipzen A."/>
            <person name="Sullivan W."/>
            <person name="Andreopoulos W.B."/>
            <person name="Clum A."/>
            <person name="Lindquist E."/>
            <person name="Daum C."/>
            <person name="Ramamoorthy G.K."/>
            <person name="Gryganskyi A."/>
            <person name="Culley D."/>
            <person name="Magnuson J.K."/>
            <person name="James T.Y."/>
            <person name="O'Malley M.A."/>
            <person name="Stajich J.E."/>
            <person name="Spatafora J.W."/>
            <person name="Visel A."/>
            <person name="Grigoriev I.V."/>
        </authorList>
    </citation>
    <scope>NUCLEOTIDE SEQUENCE [LARGE SCALE GENOMIC DNA]</scope>
    <source>
        <strain evidence="3 4">NRRL 1336</strain>
    </source>
</reference>
<feature type="region of interest" description="Disordered" evidence="1">
    <location>
        <begin position="632"/>
        <end position="659"/>
    </location>
</feature>
<name>A0A1X2IWE5_9FUNG</name>
<dbReference type="STRING" id="90262.A0A1X2IWE5"/>
<feature type="region of interest" description="Disordered" evidence="1">
    <location>
        <begin position="94"/>
        <end position="134"/>
    </location>
</feature>
<dbReference type="InterPro" id="IPR032675">
    <property type="entry name" value="LRR_dom_sf"/>
</dbReference>
<accession>A0A1X2IWE5</accession>
<evidence type="ECO:0000259" key="2">
    <source>
        <dbReference type="Pfam" id="PF03372"/>
    </source>
</evidence>
<dbReference type="InterPro" id="IPR050410">
    <property type="entry name" value="CCR4/nocturin_mRNA_transcr"/>
</dbReference>
<dbReference type="OrthoDB" id="428734at2759"/>
<feature type="compositionally biased region" description="Polar residues" evidence="1">
    <location>
        <begin position="15"/>
        <end position="34"/>
    </location>
</feature>
<keyword evidence="3" id="KW-0540">Nuclease</keyword>
<feature type="compositionally biased region" description="Basic residues" evidence="1">
    <location>
        <begin position="648"/>
        <end position="659"/>
    </location>
</feature>
<dbReference type="GO" id="GO:0000175">
    <property type="term" value="F:3'-5'-RNA exonuclease activity"/>
    <property type="evidence" value="ECO:0007669"/>
    <property type="project" value="TreeGrafter"/>
</dbReference>
<sequence>MYSNSNNSNNNNNNGYSEQNWNDEYSNPTGNDHASYLPSNSMNFANSVTLLSISHGTPSGLSDYHTQSRQASTPHYHARMAAAVARSQLSSASRKSTAIELKHPSASSTSSPNDALAQKQAPGNDDTNNNDHEQSWTILDMGGLGLKHLSPSLFRYGFLTTVYINHNQLTHLPSDISKLSLLEKLDCSGNSISALPPSIGQLFSLKELLLFDNQLVTLPNEVGMLYQLKILGLEGNPLQNDLQALLLNEGTQGLISSLREHVPVGPPPPSREWITIEETDSLQDGEVDDRFIVLCYNILCPRYVNDQKYGYTPSWALEWDYRKELILSEIAEIEADIICLQELARHDYDTFLVPYLKDHGGFDGLFYPKSRAKTMAESERKWVDGCAMFYKSSRYKLVDHLLVEFNKKGLERPDFKASKDTYNRLMPKDNIAVFGLLEDIKTKNVLVVANSQIFWDPAFSDVKLVQIGIMIDELCQFVTRTVLNDDGKRNNSNNDNNSKRYSSISSVPMLICGDLNSEPNSGVYEYLTKGILQHDHDEFRKCQYGTYTTSGLEHKLALKSGYSPIGELDFTNYTPDYKGALDYIFYTTKTLDPVSLLGPLDSDYMSKVVGLPNPHFPSDHIPVVTEFKFKRQTENRNQESRYPSPHSLHSKNHRYSKTQ</sequence>
<organism evidence="3 4">
    <name type="scientific">Absidia repens</name>
    <dbReference type="NCBI Taxonomy" id="90262"/>
    <lineage>
        <taxon>Eukaryota</taxon>
        <taxon>Fungi</taxon>
        <taxon>Fungi incertae sedis</taxon>
        <taxon>Mucoromycota</taxon>
        <taxon>Mucoromycotina</taxon>
        <taxon>Mucoromycetes</taxon>
        <taxon>Mucorales</taxon>
        <taxon>Cunninghamellaceae</taxon>
        <taxon>Absidia</taxon>
    </lineage>
</organism>
<dbReference type="GO" id="GO:0004519">
    <property type="term" value="F:endonuclease activity"/>
    <property type="evidence" value="ECO:0007669"/>
    <property type="project" value="UniProtKB-KW"/>
</dbReference>
<proteinExistence type="predicted"/>
<dbReference type="PANTHER" id="PTHR12121">
    <property type="entry name" value="CARBON CATABOLITE REPRESSOR PROTEIN 4"/>
    <property type="match status" value="1"/>
</dbReference>
<evidence type="ECO:0000256" key="1">
    <source>
        <dbReference type="SAM" id="MobiDB-lite"/>
    </source>
</evidence>
<dbReference type="InterPro" id="IPR036691">
    <property type="entry name" value="Endo/exonu/phosph_ase_sf"/>
</dbReference>
<keyword evidence="3" id="KW-0378">Hydrolase</keyword>
<dbReference type="CDD" id="cd09097">
    <property type="entry name" value="Deadenylase_CCR4"/>
    <property type="match status" value="1"/>
</dbReference>
<gene>
    <name evidence="3" type="ORF">BCR42DRAFT_404587</name>
</gene>
<dbReference type="Proteomes" id="UP000193560">
    <property type="component" value="Unassembled WGS sequence"/>
</dbReference>
<feature type="compositionally biased region" description="Low complexity" evidence="1">
    <location>
        <begin position="1"/>
        <end position="14"/>
    </location>
</feature>
<dbReference type="Pfam" id="PF00560">
    <property type="entry name" value="LRR_1"/>
    <property type="match status" value="1"/>
</dbReference>
<dbReference type="EMBL" id="MCGE01000003">
    <property type="protein sequence ID" value="ORZ23360.1"/>
    <property type="molecule type" value="Genomic_DNA"/>
</dbReference>
<dbReference type="InterPro" id="IPR001611">
    <property type="entry name" value="Leu-rich_rpt"/>
</dbReference>
<keyword evidence="3" id="KW-0269">Exonuclease</keyword>
<dbReference type="SUPFAM" id="SSF56219">
    <property type="entry name" value="DNase I-like"/>
    <property type="match status" value="1"/>
</dbReference>
<evidence type="ECO:0000313" key="4">
    <source>
        <dbReference type="Proteomes" id="UP000193560"/>
    </source>
</evidence>
<evidence type="ECO:0000313" key="3">
    <source>
        <dbReference type="EMBL" id="ORZ23360.1"/>
    </source>
</evidence>
<feature type="domain" description="Endonuclease/exonuclease/phosphatase" evidence="2">
    <location>
        <begin position="296"/>
        <end position="620"/>
    </location>
</feature>
<protein>
    <submittedName>
        <fullName evidence="3">Endonuclease/exonuclease/phosphatase</fullName>
    </submittedName>
</protein>
<dbReference type="InterPro" id="IPR005135">
    <property type="entry name" value="Endo/exonuclease/phosphatase"/>
</dbReference>
<keyword evidence="4" id="KW-1185">Reference proteome</keyword>
<dbReference type="Pfam" id="PF03372">
    <property type="entry name" value="Exo_endo_phos"/>
    <property type="match status" value="1"/>
</dbReference>
<dbReference type="Gene3D" id="3.80.10.10">
    <property type="entry name" value="Ribonuclease Inhibitor"/>
    <property type="match status" value="1"/>
</dbReference>